<evidence type="ECO:0000313" key="3">
    <source>
        <dbReference type="Proteomes" id="UP001305779"/>
    </source>
</evidence>
<evidence type="ECO:0000256" key="1">
    <source>
        <dbReference type="SAM" id="MobiDB-lite"/>
    </source>
</evidence>
<comment type="caution">
    <text evidence="2">The sequence shown here is derived from an EMBL/GenBank/DDBJ whole genome shotgun (WGS) entry which is preliminary data.</text>
</comment>
<reference evidence="2 3" key="1">
    <citation type="journal article" date="2023" name="G3 (Bethesda)">
        <title>A chromosome-level genome assembly of Zasmidium syzygii isolated from banana leaves.</title>
        <authorList>
            <person name="van Westerhoven A.C."/>
            <person name="Mehrabi R."/>
            <person name="Talebi R."/>
            <person name="Steentjes M.B.F."/>
            <person name="Corcolon B."/>
            <person name="Chong P.A."/>
            <person name="Kema G.H.J."/>
            <person name="Seidl M.F."/>
        </authorList>
    </citation>
    <scope>NUCLEOTIDE SEQUENCE [LARGE SCALE GENOMIC DNA]</scope>
    <source>
        <strain evidence="2 3">P124</strain>
    </source>
</reference>
<accession>A0ABR0EH57</accession>
<organism evidence="2 3">
    <name type="scientific">Zasmidium cellare</name>
    <name type="common">Wine cellar mold</name>
    <name type="synonym">Racodium cellare</name>
    <dbReference type="NCBI Taxonomy" id="395010"/>
    <lineage>
        <taxon>Eukaryota</taxon>
        <taxon>Fungi</taxon>
        <taxon>Dikarya</taxon>
        <taxon>Ascomycota</taxon>
        <taxon>Pezizomycotina</taxon>
        <taxon>Dothideomycetes</taxon>
        <taxon>Dothideomycetidae</taxon>
        <taxon>Mycosphaerellales</taxon>
        <taxon>Mycosphaerellaceae</taxon>
        <taxon>Zasmidium</taxon>
    </lineage>
</organism>
<sequence length="245" mass="26748">MFQNENNEDPDCYMAYNADFIEAQCHFVAELSSSIDDLESQLLGECIDLSWQMSQTAKGRSVVDTSQALPAVQSTSNSSHTARDADGEESRDTVAVGDGNPHQNGWNYQCNDALQCDQSNSCASGVTTSDAFNWNFMAAATPFRWISAGFNVGQSFTTTQTQTCNAMPGQSVSVWHLEIYTAYTVQNQIFSCAITGCKTTNSGDPFVLSSPNTIQNNSHYYCVINTCRNKKDGYFENGPPGPPPT</sequence>
<gene>
    <name evidence="2" type="ORF">PRZ48_009006</name>
</gene>
<keyword evidence="3" id="KW-1185">Reference proteome</keyword>
<feature type="region of interest" description="Disordered" evidence="1">
    <location>
        <begin position="67"/>
        <end position="98"/>
    </location>
</feature>
<dbReference type="EMBL" id="JAXOVC010000006">
    <property type="protein sequence ID" value="KAK4500814.1"/>
    <property type="molecule type" value="Genomic_DNA"/>
</dbReference>
<evidence type="ECO:0000313" key="2">
    <source>
        <dbReference type="EMBL" id="KAK4500814.1"/>
    </source>
</evidence>
<name>A0ABR0EH57_ZASCE</name>
<protein>
    <submittedName>
        <fullName evidence="2">Uncharacterized protein</fullName>
    </submittedName>
</protein>
<feature type="compositionally biased region" description="Basic and acidic residues" evidence="1">
    <location>
        <begin position="81"/>
        <end position="92"/>
    </location>
</feature>
<proteinExistence type="predicted"/>
<dbReference type="Proteomes" id="UP001305779">
    <property type="component" value="Unassembled WGS sequence"/>
</dbReference>
<feature type="compositionally biased region" description="Polar residues" evidence="1">
    <location>
        <begin position="67"/>
        <end position="80"/>
    </location>
</feature>